<organism evidence="2 3">
    <name type="scientific">Arabis nemorensis</name>
    <dbReference type="NCBI Taxonomy" id="586526"/>
    <lineage>
        <taxon>Eukaryota</taxon>
        <taxon>Viridiplantae</taxon>
        <taxon>Streptophyta</taxon>
        <taxon>Embryophyta</taxon>
        <taxon>Tracheophyta</taxon>
        <taxon>Spermatophyta</taxon>
        <taxon>Magnoliopsida</taxon>
        <taxon>eudicotyledons</taxon>
        <taxon>Gunneridae</taxon>
        <taxon>Pentapetalae</taxon>
        <taxon>rosids</taxon>
        <taxon>malvids</taxon>
        <taxon>Brassicales</taxon>
        <taxon>Brassicaceae</taxon>
        <taxon>Arabideae</taxon>
        <taxon>Arabis</taxon>
    </lineage>
</organism>
<keyword evidence="3" id="KW-1185">Reference proteome</keyword>
<dbReference type="AlphaFoldDB" id="A0A565BFI4"/>
<evidence type="ECO:0000256" key="1">
    <source>
        <dbReference type="SAM" id="MobiDB-lite"/>
    </source>
</evidence>
<evidence type="ECO:0000313" key="2">
    <source>
        <dbReference type="EMBL" id="VVA99935.1"/>
    </source>
</evidence>
<comment type="caution">
    <text evidence="2">The sequence shown here is derived from an EMBL/GenBank/DDBJ whole genome shotgun (WGS) entry which is preliminary data.</text>
</comment>
<protein>
    <submittedName>
        <fullName evidence="2">Uncharacterized protein</fullName>
    </submittedName>
</protein>
<gene>
    <name evidence="2" type="ORF">ANE_LOCUS10380</name>
</gene>
<feature type="region of interest" description="Disordered" evidence="1">
    <location>
        <begin position="67"/>
        <end position="87"/>
    </location>
</feature>
<evidence type="ECO:0000313" key="3">
    <source>
        <dbReference type="Proteomes" id="UP000489600"/>
    </source>
</evidence>
<dbReference type="EMBL" id="CABITT030000003">
    <property type="protein sequence ID" value="VVA99935.1"/>
    <property type="molecule type" value="Genomic_DNA"/>
</dbReference>
<dbReference type="Proteomes" id="UP000489600">
    <property type="component" value="Unassembled WGS sequence"/>
</dbReference>
<proteinExistence type="predicted"/>
<sequence length="87" mass="9789">MAKRDDVIRNCIFALIELTDEGAMAALNLPINQNFLSREIEDERKMCARAFYWTNVDKKVTLSNCSSSSLTDEVSSANTSAFDTAYR</sequence>
<reference evidence="2" key="1">
    <citation type="submission" date="2019-07" db="EMBL/GenBank/DDBJ databases">
        <authorList>
            <person name="Dittberner H."/>
        </authorList>
    </citation>
    <scope>NUCLEOTIDE SEQUENCE [LARGE SCALE GENOMIC DNA]</scope>
</reference>
<name>A0A565BFI4_9BRAS</name>
<accession>A0A565BFI4</accession>